<organism evidence="1 2">
    <name type="scientific">Methylophilus methylotrophus</name>
    <name type="common">Bacterium W3A1</name>
    <dbReference type="NCBI Taxonomy" id="17"/>
    <lineage>
        <taxon>Bacteria</taxon>
        <taxon>Pseudomonadati</taxon>
        <taxon>Pseudomonadota</taxon>
        <taxon>Betaproteobacteria</taxon>
        <taxon>Nitrosomonadales</taxon>
        <taxon>Methylophilaceae</taxon>
        <taxon>Methylophilus</taxon>
    </lineage>
</organism>
<reference evidence="1 2" key="1">
    <citation type="submission" date="2018-09" db="EMBL/GenBank/DDBJ databases">
        <title>Metagenome Assembled Genomes from an Advanced Water Purification Facility.</title>
        <authorList>
            <person name="Stamps B.W."/>
            <person name="Spear J.R."/>
        </authorList>
    </citation>
    <scope>NUCLEOTIDE SEQUENCE [LARGE SCALE GENOMIC DNA]</scope>
    <source>
        <strain evidence="1">Bin_42_2</strain>
    </source>
</reference>
<dbReference type="Gene3D" id="3.40.50.300">
    <property type="entry name" value="P-loop containing nucleotide triphosphate hydrolases"/>
    <property type="match status" value="1"/>
</dbReference>
<dbReference type="Proteomes" id="UP000321374">
    <property type="component" value="Unassembled WGS sequence"/>
</dbReference>
<sequence length="1277" mass="141874">MSHFQPGPFDVSADDLSRVSPSIAVSLVHQLLVAEAQQIGVPITAVNVPSTIYVADGGVDAEVSLVSVSTMPLGLLREGHTRYQIKSGSFSASNISELKQLIFLPSKKGQPDQLNHRVKACLDANGTFVVLLFGAEATGTSEGYGENELKQLLIDAGYAAPNVEIIRSNQIAASIKVLAPALALQINGIISPDGAPLYWLEHLRDSSGLELNRFITTAQRTSQIDAMTELANALDGFNHVRMIGDPGAGKTHLAYAAVKDSLSKDLVLYTDAPEKMLETSLISRLIQASKNARIILIADDCDLATAMSLEEKFKNVAGHFLLISIFNQSGKDQILDAVIIDLMSLDIVAMKAIFASYGIPEDGQAWLSELCQGSPRAAHIIGKLISRNPEVDYAEHFPALDEVWEGFVTSPHKRGSSEGNAKLTVARCIALFKRLGWEGSFEELGRSSLDQAITLVSSLDAATVSNAIQELRRGRILQGNTVLFITPKLLHIKLWCDWWDAFEHKVTDEWLKTAFEGKMREWFNEMFAYAHESKAARRVVTKMLSPEGQFSQLKFFSEPGQAQLFFALAQAEPKAALRRLKCALDNANSEQILAFKNGRREIIHGLERLAIPKSNFISAADSLRILAEAENESWSNNATGVFVSLFTLGYGALAASEISPIEKIPYLRNLLKSDSPDSRKLAIRALVESLDAFMSRTDIGNTAGLRHLPERWTPVSWDELTEAYKAHINLLLEVIPNLSANEKVLAAKGIIGNARSLLASAPLAELVLSSLRAFIRLPALKRHVTAAVEAALHYDKNGLPAGVVKELESLQFELTEKSFHDKLVRYVGLQLTEDSFDEKGQYREGPHPALISLRDQAVKEPNLLEQELDWLLTDAAKNGFLFGELLGLELKLALWPLIKVKWLSLNHLIRNDFFIGGYLSGLFKQDQDAWQNEIFQLLDMQSLSNETLVLVWRSGMTDLIAHALLRECRAGRIDARKFGILIYGARVKDLPLEVFNGIVNILLSSDNIVDADTALDLVQSRRRANSDEAKFTLELLQSTISHEAFVVGSSSKINNNMREYHWTEAAEELLQERPQEALALGVRCVNHFGAEGSVTSSFYSGSLKFFDQLLVKFPNEMWEVISRILDEKLTSSAYHLLQWLRGRRNEELRVVASGFEVLNPKIVLDWVDKKPDSRAPLIARYCPPLINPVSQGPATLARSILERYGQIERVGSSMQSNFMTAFFSGLASEYYQRRLDAVRELLSIETNQNVRCWLEAESEYLVHTVGQEKAREEAREY</sequence>
<gene>
    <name evidence="1" type="ORF">E6Q51_01875</name>
</gene>
<evidence type="ECO:0000313" key="1">
    <source>
        <dbReference type="EMBL" id="TXI38057.1"/>
    </source>
</evidence>
<dbReference type="InterPro" id="IPR027417">
    <property type="entry name" value="P-loop_NTPase"/>
</dbReference>
<evidence type="ECO:0000313" key="2">
    <source>
        <dbReference type="Proteomes" id="UP000321374"/>
    </source>
</evidence>
<accession>A0A5C7WJW6</accession>
<proteinExistence type="predicted"/>
<protein>
    <submittedName>
        <fullName evidence="1">Uncharacterized protein</fullName>
    </submittedName>
</protein>
<dbReference type="EMBL" id="SSGG01000034">
    <property type="protein sequence ID" value="TXI38057.1"/>
    <property type="molecule type" value="Genomic_DNA"/>
</dbReference>
<comment type="caution">
    <text evidence="1">The sequence shown here is derived from an EMBL/GenBank/DDBJ whole genome shotgun (WGS) entry which is preliminary data.</text>
</comment>
<name>A0A5C7WJW6_METME</name>
<dbReference type="SUPFAM" id="SSF52540">
    <property type="entry name" value="P-loop containing nucleoside triphosphate hydrolases"/>
    <property type="match status" value="1"/>
</dbReference>
<dbReference type="AlphaFoldDB" id="A0A5C7WJW6"/>